<evidence type="ECO:0000259" key="4">
    <source>
        <dbReference type="SMART" id="SM00482"/>
    </source>
</evidence>
<comment type="catalytic activity">
    <reaction evidence="3">
        <text>DNA(n) + a 2'-deoxyribonucleoside 5'-triphosphate = DNA(n+1) + diphosphate</text>
        <dbReference type="Rhea" id="RHEA:22508"/>
        <dbReference type="Rhea" id="RHEA-COMP:17339"/>
        <dbReference type="Rhea" id="RHEA-COMP:17340"/>
        <dbReference type="ChEBI" id="CHEBI:33019"/>
        <dbReference type="ChEBI" id="CHEBI:61560"/>
        <dbReference type="ChEBI" id="CHEBI:173112"/>
        <dbReference type="EC" id="2.7.7.7"/>
    </reaction>
</comment>
<keyword evidence="2" id="KW-0235">DNA replication</keyword>
<dbReference type="AlphaFoldDB" id="A0A7X0XQP1"/>
<organism evidence="5 6">
    <name type="scientific">Listeria booriae</name>
    <dbReference type="NCBI Taxonomy" id="1552123"/>
    <lineage>
        <taxon>Bacteria</taxon>
        <taxon>Bacillati</taxon>
        <taxon>Bacillota</taxon>
        <taxon>Bacilli</taxon>
        <taxon>Bacillales</taxon>
        <taxon>Listeriaceae</taxon>
        <taxon>Listeria</taxon>
    </lineage>
</organism>
<dbReference type="GO" id="GO:0006302">
    <property type="term" value="P:double-strand break repair"/>
    <property type="evidence" value="ECO:0007669"/>
    <property type="project" value="TreeGrafter"/>
</dbReference>
<dbReference type="Gene3D" id="1.10.150.20">
    <property type="entry name" value="5' to 3' exonuclease, C-terminal subdomain"/>
    <property type="match status" value="1"/>
</dbReference>
<dbReference type="Pfam" id="PF00476">
    <property type="entry name" value="DNA_pol_A"/>
    <property type="match status" value="1"/>
</dbReference>
<evidence type="ECO:0000256" key="2">
    <source>
        <dbReference type="ARBA" id="ARBA00022705"/>
    </source>
</evidence>
<dbReference type="PRINTS" id="PR00868">
    <property type="entry name" value="DNAPOLI"/>
</dbReference>
<dbReference type="SMART" id="SM00482">
    <property type="entry name" value="POLAc"/>
    <property type="match status" value="1"/>
</dbReference>
<comment type="caution">
    <text evidence="5">The sequence shown here is derived from an EMBL/GenBank/DDBJ whole genome shotgun (WGS) entry which is preliminary data.</text>
</comment>
<gene>
    <name evidence="5" type="ORF">HCA46_08805</name>
</gene>
<dbReference type="GO" id="GO:0003677">
    <property type="term" value="F:DNA binding"/>
    <property type="evidence" value="ECO:0007669"/>
    <property type="project" value="InterPro"/>
</dbReference>
<dbReference type="RefSeq" id="WP_185494961.1">
    <property type="nucleotide sequence ID" value="NZ_JAARUV010000002.1"/>
</dbReference>
<name>A0A7X0XQP1_9LIST</name>
<dbReference type="EMBL" id="JAARUV010000002">
    <property type="protein sequence ID" value="MBC1778935.1"/>
    <property type="molecule type" value="Genomic_DNA"/>
</dbReference>
<protein>
    <recommendedName>
        <fullName evidence="1">DNA-directed DNA polymerase</fullName>
        <ecNumber evidence="1">2.7.7.7</ecNumber>
    </recommendedName>
</protein>
<feature type="domain" description="DNA-directed DNA polymerase family A palm" evidence="4">
    <location>
        <begin position="188"/>
        <end position="381"/>
    </location>
</feature>
<dbReference type="GO" id="GO:0003887">
    <property type="term" value="F:DNA-directed DNA polymerase activity"/>
    <property type="evidence" value="ECO:0007669"/>
    <property type="project" value="UniProtKB-EC"/>
</dbReference>
<evidence type="ECO:0000256" key="1">
    <source>
        <dbReference type="ARBA" id="ARBA00012417"/>
    </source>
</evidence>
<accession>A0A7X0XQP1</accession>
<dbReference type="Proteomes" id="UP000547643">
    <property type="component" value="Unassembled WGS sequence"/>
</dbReference>
<dbReference type="InterPro" id="IPR002298">
    <property type="entry name" value="DNA_polymerase_A"/>
</dbReference>
<dbReference type="InterPro" id="IPR043502">
    <property type="entry name" value="DNA/RNA_pol_sf"/>
</dbReference>
<proteinExistence type="predicted"/>
<dbReference type="PANTHER" id="PTHR10133:SF27">
    <property type="entry name" value="DNA POLYMERASE NU"/>
    <property type="match status" value="1"/>
</dbReference>
<evidence type="ECO:0000313" key="5">
    <source>
        <dbReference type="EMBL" id="MBC1778935.1"/>
    </source>
</evidence>
<dbReference type="GO" id="GO:0006261">
    <property type="term" value="P:DNA-templated DNA replication"/>
    <property type="evidence" value="ECO:0007669"/>
    <property type="project" value="InterPro"/>
</dbReference>
<sequence length="417" mass="47980">MPEQRMFDLKRLLLLPDTIDMETSKSRTDKIIRTSRVFSELYLLERQLNPILLGMQESGLLVSRTWLGEGLQLTRQLLLARETEIQAYIGKAAGLIHAEKLAAFLTAKKLPEVRRTGDFKKNEAVHPIYPIFMQYQATKQFIDFWGTKLERESQKTSRGELQLKGQWTSFTSFSGRMFAKNLPLTSLPRIMRPYVCSGDDRCIYSLDFNQAELRFVAYYARCKALLLLINEQVDLHQQLGNIITSQIATTAQLTDGQIRQMGKQFLFSFLYGAGKNSLLQSLQKHLPEMTSIGVERIVNTFYKRFPALQLSLRALEKEETLLTPFGLVKPLAKFTQHQKRNFSFQAGVAVAIKKLMICLHPHFEIIHVIHDELWVLAYPEDRVLLDTMIVQFYEEMTVILPKFPTKGFVKIKLLGGI</sequence>
<evidence type="ECO:0000313" key="6">
    <source>
        <dbReference type="Proteomes" id="UP000547643"/>
    </source>
</evidence>
<reference evidence="5 6" key="1">
    <citation type="submission" date="2020-03" db="EMBL/GenBank/DDBJ databases">
        <title>Soil Listeria distribution.</title>
        <authorList>
            <person name="Liao J."/>
            <person name="Wiedmann M."/>
        </authorList>
    </citation>
    <scope>NUCLEOTIDE SEQUENCE [LARGE SCALE GENOMIC DNA]</scope>
    <source>
        <strain evidence="5 6">FSL L7-1017</strain>
    </source>
</reference>
<dbReference type="EC" id="2.7.7.7" evidence="1"/>
<dbReference type="InterPro" id="IPR001098">
    <property type="entry name" value="DNA-dir_DNA_pol_A_palm_dom"/>
</dbReference>
<dbReference type="Gene3D" id="3.30.70.370">
    <property type="match status" value="1"/>
</dbReference>
<dbReference type="SUPFAM" id="SSF56672">
    <property type="entry name" value="DNA/RNA polymerases"/>
    <property type="match status" value="1"/>
</dbReference>
<dbReference type="PANTHER" id="PTHR10133">
    <property type="entry name" value="DNA POLYMERASE I"/>
    <property type="match status" value="1"/>
</dbReference>
<evidence type="ECO:0000256" key="3">
    <source>
        <dbReference type="ARBA" id="ARBA00049244"/>
    </source>
</evidence>